<proteinExistence type="predicted"/>
<accession>A0ACB7UII9</accession>
<evidence type="ECO:0000313" key="2">
    <source>
        <dbReference type="Proteomes" id="UP000827976"/>
    </source>
</evidence>
<keyword evidence="2" id="KW-1185">Reference proteome</keyword>
<sequence length="87" mass="10007">MLYLQNHFLSFFPFSINPKTILSLSLSLGLPTSLHLHRSLFHSIRDPSQSPLQSILRTEKWYRTTLNFRALRANTSGGLDCARAKIY</sequence>
<dbReference type="EMBL" id="CM037026">
    <property type="protein sequence ID" value="KAH7660152.1"/>
    <property type="molecule type" value="Genomic_DNA"/>
</dbReference>
<comment type="caution">
    <text evidence="1">The sequence shown here is derived from an EMBL/GenBank/DDBJ whole genome shotgun (WGS) entry which is preliminary data.</text>
</comment>
<gene>
    <name evidence="1" type="ORF">IHE45_16G080600</name>
</gene>
<organism evidence="1 2">
    <name type="scientific">Dioscorea alata</name>
    <name type="common">Purple yam</name>
    <dbReference type="NCBI Taxonomy" id="55571"/>
    <lineage>
        <taxon>Eukaryota</taxon>
        <taxon>Viridiplantae</taxon>
        <taxon>Streptophyta</taxon>
        <taxon>Embryophyta</taxon>
        <taxon>Tracheophyta</taxon>
        <taxon>Spermatophyta</taxon>
        <taxon>Magnoliopsida</taxon>
        <taxon>Liliopsida</taxon>
        <taxon>Dioscoreales</taxon>
        <taxon>Dioscoreaceae</taxon>
        <taxon>Dioscorea</taxon>
    </lineage>
</organism>
<reference evidence="2" key="1">
    <citation type="journal article" date="2022" name="Nat. Commun.">
        <title>Chromosome evolution and the genetic basis of agronomically important traits in greater yam.</title>
        <authorList>
            <person name="Bredeson J.V."/>
            <person name="Lyons J.B."/>
            <person name="Oniyinde I.O."/>
            <person name="Okereke N.R."/>
            <person name="Kolade O."/>
            <person name="Nnabue I."/>
            <person name="Nwadili C.O."/>
            <person name="Hribova E."/>
            <person name="Parker M."/>
            <person name="Nwogha J."/>
            <person name="Shu S."/>
            <person name="Carlson J."/>
            <person name="Kariba R."/>
            <person name="Muthemba S."/>
            <person name="Knop K."/>
            <person name="Barton G.J."/>
            <person name="Sherwood A.V."/>
            <person name="Lopez-Montes A."/>
            <person name="Asiedu R."/>
            <person name="Jamnadass R."/>
            <person name="Muchugi A."/>
            <person name="Goodstein D."/>
            <person name="Egesi C.N."/>
            <person name="Featherston J."/>
            <person name="Asfaw A."/>
            <person name="Simpson G.G."/>
            <person name="Dolezel J."/>
            <person name="Hendre P.S."/>
            <person name="Van Deynze A."/>
            <person name="Kumar P.L."/>
            <person name="Obidiegwu J.E."/>
            <person name="Bhattacharjee R."/>
            <person name="Rokhsar D.S."/>
        </authorList>
    </citation>
    <scope>NUCLEOTIDE SEQUENCE [LARGE SCALE GENOMIC DNA]</scope>
    <source>
        <strain evidence="2">cv. TDa95/00328</strain>
    </source>
</reference>
<name>A0ACB7UII9_DIOAL</name>
<protein>
    <submittedName>
        <fullName evidence="1">Uncharacterized protein</fullName>
    </submittedName>
</protein>
<evidence type="ECO:0000313" key="1">
    <source>
        <dbReference type="EMBL" id="KAH7660152.1"/>
    </source>
</evidence>
<dbReference type="Proteomes" id="UP000827976">
    <property type="component" value="Chromosome 16"/>
</dbReference>